<evidence type="ECO:0000313" key="4">
    <source>
        <dbReference type="Proteomes" id="UP000604825"/>
    </source>
</evidence>
<comment type="caution">
    <text evidence="3">The sequence shown here is derived from an EMBL/GenBank/DDBJ whole genome shotgun (WGS) entry which is preliminary data.</text>
</comment>
<feature type="signal peptide" evidence="2">
    <location>
        <begin position="1"/>
        <end position="30"/>
    </location>
</feature>
<proteinExistence type="predicted"/>
<feature type="chain" id="PRO_5032464440" evidence="2">
    <location>
        <begin position="31"/>
        <end position="201"/>
    </location>
</feature>
<keyword evidence="4" id="KW-1185">Reference proteome</keyword>
<dbReference type="Proteomes" id="UP000604825">
    <property type="component" value="Unassembled WGS sequence"/>
</dbReference>
<accession>A0A811NLE3</accession>
<feature type="region of interest" description="Disordered" evidence="1">
    <location>
        <begin position="28"/>
        <end position="59"/>
    </location>
</feature>
<protein>
    <submittedName>
        <fullName evidence="3">Uncharacterized protein</fullName>
    </submittedName>
</protein>
<organism evidence="3 4">
    <name type="scientific">Miscanthus lutarioriparius</name>
    <dbReference type="NCBI Taxonomy" id="422564"/>
    <lineage>
        <taxon>Eukaryota</taxon>
        <taxon>Viridiplantae</taxon>
        <taxon>Streptophyta</taxon>
        <taxon>Embryophyta</taxon>
        <taxon>Tracheophyta</taxon>
        <taxon>Spermatophyta</taxon>
        <taxon>Magnoliopsida</taxon>
        <taxon>Liliopsida</taxon>
        <taxon>Poales</taxon>
        <taxon>Poaceae</taxon>
        <taxon>PACMAD clade</taxon>
        <taxon>Panicoideae</taxon>
        <taxon>Andropogonodae</taxon>
        <taxon>Andropogoneae</taxon>
        <taxon>Saccharinae</taxon>
        <taxon>Miscanthus</taxon>
    </lineage>
</organism>
<dbReference type="AlphaFoldDB" id="A0A811NLE3"/>
<evidence type="ECO:0000256" key="2">
    <source>
        <dbReference type="SAM" id="SignalP"/>
    </source>
</evidence>
<reference evidence="3" key="1">
    <citation type="submission" date="2020-10" db="EMBL/GenBank/DDBJ databases">
        <authorList>
            <person name="Han B."/>
            <person name="Lu T."/>
            <person name="Zhao Q."/>
            <person name="Huang X."/>
            <person name="Zhao Y."/>
        </authorList>
    </citation>
    <scope>NUCLEOTIDE SEQUENCE</scope>
</reference>
<evidence type="ECO:0000256" key="1">
    <source>
        <dbReference type="SAM" id="MobiDB-lite"/>
    </source>
</evidence>
<dbReference type="EMBL" id="CAJGYO010000004">
    <property type="protein sequence ID" value="CAD6224435.1"/>
    <property type="molecule type" value="Genomic_DNA"/>
</dbReference>
<name>A0A811NLE3_9POAL</name>
<gene>
    <name evidence="3" type="ORF">NCGR_LOCUS16729</name>
</gene>
<keyword evidence="2" id="KW-0732">Signal</keyword>
<sequence length="201" mass="22320">MHGFRWTGAGGVRLWLWGVATVVREAGAQGGDGEGSVARQKSSDDEGSATRQKSSDGKGNASMHGLVYFLTMWVPFYIRISLGLTWEMLNVTGTSQRCFIYNVLIRMNKFLAKLNKLDWKSKQKLNAQIPILRAPPKWKRERKVATARAVLHGRRAATARGMPQCMLASIRFDGVQSEIVGSLQRILGSLLVLALLFQSKD</sequence>
<evidence type="ECO:0000313" key="3">
    <source>
        <dbReference type="EMBL" id="CAD6224435.1"/>
    </source>
</evidence>